<name>A0A2Y8ZLC5_9MICO</name>
<dbReference type="RefSeq" id="WP_109683875.1">
    <property type="nucleotide sequence ID" value="NZ_QGDN01000001.1"/>
</dbReference>
<gene>
    <name evidence="3" type="ORF">SAMN04489750_0411</name>
</gene>
<accession>A0A2Y8ZLC5</accession>
<keyword evidence="4" id="KW-1185">Reference proteome</keyword>
<keyword evidence="2" id="KW-0812">Transmembrane</keyword>
<dbReference type="EMBL" id="UESZ01000001">
    <property type="protein sequence ID" value="SSA33140.1"/>
    <property type="molecule type" value="Genomic_DNA"/>
</dbReference>
<organism evidence="3 4">
    <name type="scientific">Branchiibius hedensis</name>
    <dbReference type="NCBI Taxonomy" id="672460"/>
    <lineage>
        <taxon>Bacteria</taxon>
        <taxon>Bacillati</taxon>
        <taxon>Actinomycetota</taxon>
        <taxon>Actinomycetes</taxon>
        <taxon>Micrococcales</taxon>
        <taxon>Dermacoccaceae</taxon>
        <taxon>Branchiibius</taxon>
    </lineage>
</organism>
<dbReference type="AlphaFoldDB" id="A0A2Y8ZLC5"/>
<sequence length="189" mass="19888">MSDPGSTPTPEPLPAAPTYENSTSAVGEPPKSIRQAVALMYAGAVLSAINLLFAIFSKSRIHDSFVTANAKQAAEYAKDHTKAKPLSATALDHAISQAWVVSMVSGAITVALWIVLAQTNKKGNSAARIIATVLTVLNVLLTIASLLGSFNLLTFVASIVMVLIAVTVTYLLWRPESSDYYGAVKAAKA</sequence>
<feature type="transmembrane region" description="Helical" evidence="2">
    <location>
        <begin position="38"/>
        <end position="56"/>
    </location>
</feature>
<evidence type="ECO:0000256" key="2">
    <source>
        <dbReference type="SAM" id="Phobius"/>
    </source>
</evidence>
<evidence type="ECO:0000313" key="3">
    <source>
        <dbReference type="EMBL" id="SSA33140.1"/>
    </source>
</evidence>
<dbReference type="Proteomes" id="UP000250028">
    <property type="component" value="Unassembled WGS sequence"/>
</dbReference>
<evidence type="ECO:0000313" key="4">
    <source>
        <dbReference type="Proteomes" id="UP000250028"/>
    </source>
</evidence>
<feature type="transmembrane region" description="Helical" evidence="2">
    <location>
        <begin position="129"/>
        <end position="147"/>
    </location>
</feature>
<evidence type="ECO:0000256" key="1">
    <source>
        <dbReference type="SAM" id="MobiDB-lite"/>
    </source>
</evidence>
<feature type="transmembrane region" description="Helical" evidence="2">
    <location>
        <begin position="153"/>
        <end position="173"/>
    </location>
</feature>
<keyword evidence="2" id="KW-0472">Membrane</keyword>
<keyword evidence="2" id="KW-1133">Transmembrane helix</keyword>
<protein>
    <submittedName>
        <fullName evidence="3">Uncharacterized protein</fullName>
    </submittedName>
</protein>
<feature type="region of interest" description="Disordered" evidence="1">
    <location>
        <begin position="1"/>
        <end position="27"/>
    </location>
</feature>
<proteinExistence type="predicted"/>
<reference evidence="4" key="1">
    <citation type="submission" date="2016-10" db="EMBL/GenBank/DDBJ databases">
        <authorList>
            <person name="Varghese N."/>
            <person name="Submissions S."/>
        </authorList>
    </citation>
    <scope>NUCLEOTIDE SEQUENCE [LARGE SCALE GENOMIC DNA]</scope>
    <source>
        <strain evidence="4">DSM 22951</strain>
    </source>
</reference>
<feature type="transmembrane region" description="Helical" evidence="2">
    <location>
        <begin position="94"/>
        <end position="117"/>
    </location>
</feature>